<dbReference type="STRING" id="53468.A0A3P6GML1"/>
<evidence type="ECO:0000256" key="2">
    <source>
        <dbReference type="ARBA" id="ARBA00008044"/>
    </source>
</evidence>
<dbReference type="EMBL" id="UXSR01000299">
    <property type="protein sequence ID" value="VDD76012.1"/>
    <property type="molecule type" value="Genomic_DNA"/>
</dbReference>
<comment type="similarity">
    <text evidence="2">Belongs to the THOC5 family.</text>
</comment>
<evidence type="ECO:0000256" key="3">
    <source>
        <dbReference type="ARBA" id="ARBA00023242"/>
    </source>
</evidence>
<name>A0A3P6GML1_MESCO</name>
<dbReference type="GO" id="GO:0003729">
    <property type="term" value="F:mRNA binding"/>
    <property type="evidence" value="ECO:0007669"/>
    <property type="project" value="TreeGrafter"/>
</dbReference>
<comment type="subcellular location">
    <subcellularLocation>
        <location evidence="1">Nucleus</location>
    </subcellularLocation>
</comment>
<keyword evidence="3" id="KW-0539">Nucleus</keyword>
<dbReference type="Proteomes" id="UP000267029">
    <property type="component" value="Unassembled WGS sequence"/>
</dbReference>
<dbReference type="OrthoDB" id="20582at2759"/>
<dbReference type="AlphaFoldDB" id="A0A3P6GML1"/>
<proteinExistence type="inferred from homology"/>
<protein>
    <submittedName>
        <fullName evidence="4">Uncharacterized protein</fullName>
    </submittedName>
</protein>
<dbReference type="Pfam" id="PF09766">
    <property type="entry name" value="FmiP_Thoc5"/>
    <property type="match status" value="1"/>
</dbReference>
<dbReference type="GO" id="GO:0000445">
    <property type="term" value="C:THO complex part of transcription export complex"/>
    <property type="evidence" value="ECO:0007669"/>
    <property type="project" value="TreeGrafter"/>
</dbReference>
<evidence type="ECO:0000313" key="4">
    <source>
        <dbReference type="EMBL" id="VDD76012.1"/>
    </source>
</evidence>
<dbReference type="InterPro" id="IPR019163">
    <property type="entry name" value="THO_Thoc5"/>
</dbReference>
<reference evidence="4 5" key="1">
    <citation type="submission" date="2018-10" db="EMBL/GenBank/DDBJ databases">
        <authorList>
            <consortium name="Pathogen Informatics"/>
        </authorList>
    </citation>
    <scope>NUCLEOTIDE SEQUENCE [LARGE SCALE GENOMIC DNA]</scope>
</reference>
<evidence type="ECO:0000256" key="1">
    <source>
        <dbReference type="ARBA" id="ARBA00004123"/>
    </source>
</evidence>
<dbReference type="GO" id="GO:0006406">
    <property type="term" value="P:mRNA export from nucleus"/>
    <property type="evidence" value="ECO:0007669"/>
    <property type="project" value="TreeGrafter"/>
</dbReference>
<gene>
    <name evidence="4" type="ORF">MCOS_LOCUS2015</name>
</gene>
<sequence length="105" mass="12124">MKDSIQTCLEFRSLHDEIGLIPKEEYLKTIDSSDSSVSEHQQTLNRLYWELKQRKKLNESLNEMSRSMVEVKGKIAEKQAYLEGISGKLKEILEVSLLVILTNLL</sequence>
<dbReference type="PANTHER" id="PTHR13375:SF3">
    <property type="entry name" value="THO COMPLEX SUBUNIT 5 HOMOLOG"/>
    <property type="match status" value="1"/>
</dbReference>
<accession>A0A3P6GML1</accession>
<organism evidence="4 5">
    <name type="scientific">Mesocestoides corti</name>
    <name type="common">Flatworm</name>
    <dbReference type="NCBI Taxonomy" id="53468"/>
    <lineage>
        <taxon>Eukaryota</taxon>
        <taxon>Metazoa</taxon>
        <taxon>Spiralia</taxon>
        <taxon>Lophotrochozoa</taxon>
        <taxon>Platyhelminthes</taxon>
        <taxon>Cestoda</taxon>
        <taxon>Eucestoda</taxon>
        <taxon>Cyclophyllidea</taxon>
        <taxon>Mesocestoididae</taxon>
        <taxon>Mesocestoides</taxon>
    </lineage>
</organism>
<keyword evidence="5" id="KW-1185">Reference proteome</keyword>
<evidence type="ECO:0000313" key="5">
    <source>
        <dbReference type="Proteomes" id="UP000267029"/>
    </source>
</evidence>
<dbReference type="PANTHER" id="PTHR13375">
    <property type="entry name" value="FMS INTERACTING PROTEIN"/>
    <property type="match status" value="1"/>
</dbReference>